<proteinExistence type="predicted"/>
<gene>
    <name evidence="1" type="ORF">VNO77_00130</name>
</gene>
<comment type="caution">
    <text evidence="1">The sequence shown here is derived from an EMBL/GenBank/DDBJ whole genome shotgun (WGS) entry which is preliminary data.</text>
</comment>
<evidence type="ECO:0000313" key="2">
    <source>
        <dbReference type="Proteomes" id="UP001367508"/>
    </source>
</evidence>
<evidence type="ECO:0000313" key="1">
    <source>
        <dbReference type="EMBL" id="KAK7358205.1"/>
    </source>
</evidence>
<dbReference type="PROSITE" id="PS51257">
    <property type="entry name" value="PROKAR_LIPOPROTEIN"/>
    <property type="match status" value="1"/>
</dbReference>
<keyword evidence="2" id="KW-1185">Reference proteome</keyword>
<accession>A0AAN9R129</accession>
<reference evidence="1 2" key="1">
    <citation type="submission" date="2024-01" db="EMBL/GenBank/DDBJ databases">
        <title>The genomes of 5 underutilized Papilionoideae crops provide insights into root nodulation and disease resistanc.</title>
        <authorList>
            <person name="Jiang F."/>
        </authorList>
    </citation>
    <scope>NUCLEOTIDE SEQUENCE [LARGE SCALE GENOMIC DNA]</scope>
    <source>
        <strain evidence="1">LVBAO_FW01</strain>
        <tissue evidence="1">Leaves</tissue>
    </source>
</reference>
<dbReference type="Proteomes" id="UP001367508">
    <property type="component" value="Unassembled WGS sequence"/>
</dbReference>
<name>A0AAN9R129_CANGL</name>
<protein>
    <submittedName>
        <fullName evidence="1">Uncharacterized protein</fullName>
    </submittedName>
</protein>
<dbReference type="AlphaFoldDB" id="A0AAN9R129"/>
<sequence length="134" mass="15253">MILTQFRFWTHYLTRLYSFQHLIVACSKFLHFAFVHLHSYAAIHHDARDVRQWCTLRASRALRKIGKIIQYASSGTLLLPIGSPVSDISDAMFVRMQLFARFLGQNGMASDSQSVSKINHKMKALSGNTIQGPK</sequence>
<organism evidence="1 2">
    <name type="scientific">Canavalia gladiata</name>
    <name type="common">Sword bean</name>
    <name type="synonym">Dolichos gladiatus</name>
    <dbReference type="NCBI Taxonomy" id="3824"/>
    <lineage>
        <taxon>Eukaryota</taxon>
        <taxon>Viridiplantae</taxon>
        <taxon>Streptophyta</taxon>
        <taxon>Embryophyta</taxon>
        <taxon>Tracheophyta</taxon>
        <taxon>Spermatophyta</taxon>
        <taxon>Magnoliopsida</taxon>
        <taxon>eudicotyledons</taxon>
        <taxon>Gunneridae</taxon>
        <taxon>Pentapetalae</taxon>
        <taxon>rosids</taxon>
        <taxon>fabids</taxon>
        <taxon>Fabales</taxon>
        <taxon>Fabaceae</taxon>
        <taxon>Papilionoideae</taxon>
        <taxon>50 kb inversion clade</taxon>
        <taxon>NPAAA clade</taxon>
        <taxon>indigoferoid/millettioid clade</taxon>
        <taxon>Phaseoleae</taxon>
        <taxon>Canavalia</taxon>
    </lineage>
</organism>
<dbReference type="EMBL" id="JAYMYQ010000001">
    <property type="protein sequence ID" value="KAK7358205.1"/>
    <property type="molecule type" value="Genomic_DNA"/>
</dbReference>